<organism evidence="1 2">
    <name type="scientific">Streptomyces cyanogenus</name>
    <dbReference type="NCBI Taxonomy" id="80860"/>
    <lineage>
        <taxon>Bacteria</taxon>
        <taxon>Bacillati</taxon>
        <taxon>Actinomycetota</taxon>
        <taxon>Actinomycetes</taxon>
        <taxon>Kitasatosporales</taxon>
        <taxon>Streptomycetaceae</taxon>
        <taxon>Streptomyces</taxon>
    </lineage>
</organism>
<dbReference type="EMBL" id="CP071839">
    <property type="protein sequence ID" value="QTD96215.1"/>
    <property type="molecule type" value="Genomic_DNA"/>
</dbReference>
<name>A0ABX7TI96_STRCY</name>
<sequence>MPTAPPVDAPEWDAVRVPRQLGLSAMEILGARTGAVVEDPAQSALYFFLPVGLPTRGTW</sequence>
<gene>
    <name evidence="1" type="ORF">S1361_02595</name>
</gene>
<dbReference type="RefSeq" id="WP_243769050.1">
    <property type="nucleotide sequence ID" value="NZ_CP071839.1"/>
</dbReference>
<accession>A0ABX7TI96</accession>
<protein>
    <submittedName>
        <fullName evidence="1">Uncharacterized protein</fullName>
    </submittedName>
</protein>
<dbReference type="Proteomes" id="UP000663908">
    <property type="component" value="Chromosome"/>
</dbReference>
<evidence type="ECO:0000313" key="2">
    <source>
        <dbReference type="Proteomes" id="UP000663908"/>
    </source>
</evidence>
<keyword evidence="2" id="KW-1185">Reference proteome</keyword>
<proteinExistence type="predicted"/>
<evidence type="ECO:0000313" key="1">
    <source>
        <dbReference type="EMBL" id="QTD96215.1"/>
    </source>
</evidence>
<reference evidence="1 2" key="1">
    <citation type="submission" date="2021-03" db="EMBL/GenBank/DDBJ databases">
        <title>Complete genome sequence of Streptomyces cyanogenus S136, producer of anticancer angucycline landomycin A.</title>
        <authorList>
            <person name="Hrab P."/>
            <person name="Ruckert C."/>
            <person name="Busche T."/>
            <person name="Ostash I."/>
            <person name="Kalinowski J."/>
            <person name="Fedorenko V."/>
            <person name="Yushchuk O."/>
            <person name="Ostash B."/>
        </authorList>
    </citation>
    <scope>NUCLEOTIDE SEQUENCE [LARGE SCALE GENOMIC DNA]</scope>
    <source>
        <strain evidence="1 2">S136</strain>
    </source>
</reference>